<dbReference type="PANTHER" id="PTHR32024">
    <property type="entry name" value="TRK SYSTEM POTASSIUM UPTAKE PROTEIN TRKG-RELATED"/>
    <property type="match status" value="1"/>
</dbReference>
<dbReference type="InterPro" id="IPR004772">
    <property type="entry name" value="TrkH"/>
</dbReference>
<reference evidence="14" key="1">
    <citation type="submission" date="2020-08" db="EMBL/GenBank/DDBJ databases">
        <title>Genome public.</title>
        <authorList>
            <person name="Liu C."/>
            <person name="Sun Q."/>
        </authorList>
    </citation>
    <scope>NUCLEOTIDE SEQUENCE</scope>
    <source>
        <strain evidence="14">NSJ-28</strain>
    </source>
</reference>
<name>A0A923LY02_9FIRM</name>
<keyword evidence="7 13" id="KW-0812">Transmembrane</keyword>
<feature type="transmembrane region" description="Helical" evidence="13">
    <location>
        <begin position="330"/>
        <end position="355"/>
    </location>
</feature>
<evidence type="ECO:0000256" key="2">
    <source>
        <dbReference type="ARBA" id="ARBA00009137"/>
    </source>
</evidence>
<organism evidence="14 15">
    <name type="scientific">Agathobaculum faecis</name>
    <dbReference type="NCBI Taxonomy" id="2763013"/>
    <lineage>
        <taxon>Bacteria</taxon>
        <taxon>Bacillati</taxon>
        <taxon>Bacillota</taxon>
        <taxon>Clostridia</taxon>
        <taxon>Eubacteriales</taxon>
        <taxon>Butyricicoccaceae</taxon>
        <taxon>Agathobaculum</taxon>
    </lineage>
</organism>
<feature type="transmembrane region" description="Helical" evidence="13">
    <location>
        <begin position="233"/>
        <end position="258"/>
    </location>
</feature>
<proteinExistence type="inferred from homology"/>
<keyword evidence="12" id="KW-0479">Metal-binding</keyword>
<evidence type="ECO:0000256" key="13">
    <source>
        <dbReference type="SAM" id="Phobius"/>
    </source>
</evidence>
<evidence type="ECO:0000313" key="15">
    <source>
        <dbReference type="Proteomes" id="UP000606499"/>
    </source>
</evidence>
<evidence type="ECO:0000256" key="1">
    <source>
        <dbReference type="ARBA" id="ARBA00004429"/>
    </source>
</evidence>
<dbReference type="PANTHER" id="PTHR32024:SF2">
    <property type="entry name" value="TRK SYSTEM POTASSIUM UPTAKE PROTEIN TRKG-RELATED"/>
    <property type="match status" value="1"/>
</dbReference>
<keyword evidence="3" id="KW-0813">Transport</keyword>
<dbReference type="PIRSF" id="PIRSF006247">
    <property type="entry name" value="TrkH"/>
    <property type="match status" value="1"/>
</dbReference>
<protein>
    <submittedName>
        <fullName evidence="14">TrkH family potassium uptake protein</fullName>
    </submittedName>
</protein>
<dbReference type="AlphaFoldDB" id="A0A923LY02"/>
<sequence length="481" mass="52962">MNHAMVCYLVGWMLSVEGGILLLPMLTAVIYQEPIAFAYLAVSALCLVFSCLFTRCKPKNTRFYAREGFVTVSLCWIVLALTGALPFWLSGEIPSYVDALFESISGFTTTGATILGDVEALSHASLLWRSLTHWVGGMGVLVFMLAVLPLAGGQTIYLMRAESPGPSVNKLSPHLRDTAFILYAIYLGMTVLEIVLLLLGGMPLFDAVNTALATAGTGGFGIWNNSMAHYSGYYLQAVVTLFMILFGVNFNIYFLILTRRWKQALRIEELRVYLGVIAASALLIACNVRHLFGGFFDSLHHALFQVASIITTTGFATVDFNQWPAFSKCILVLLMFIGACAGSTGGGIKCSRVLLMCKSIKKEMQFLIHPRSVRVNKMDGRRVQHEVMRSVNVFLIAYLIIFILSTLALCLSSQDLVTNFTAVAATLNNVGPGLELVGPSSNFGFFDPLSKIVLMFNMLAGRLELFPMLLLFAPDTWRRNR</sequence>
<feature type="binding site" evidence="12">
    <location>
        <position position="430"/>
    </location>
    <ligand>
        <name>K(+)</name>
        <dbReference type="ChEBI" id="CHEBI:29103"/>
    </ligand>
</feature>
<keyword evidence="15" id="KW-1185">Reference proteome</keyword>
<feature type="transmembrane region" description="Helical" evidence="13">
    <location>
        <begin position="452"/>
        <end position="473"/>
    </location>
</feature>
<keyword evidence="4" id="KW-1003">Cell membrane</keyword>
<evidence type="ECO:0000256" key="11">
    <source>
        <dbReference type="ARBA" id="ARBA00023136"/>
    </source>
</evidence>
<feature type="transmembrane region" description="Helical" evidence="13">
    <location>
        <begin position="134"/>
        <end position="159"/>
    </location>
</feature>
<comment type="subcellular location">
    <subcellularLocation>
        <location evidence="1">Cell inner membrane</location>
        <topology evidence="1">Multi-pass membrane protein</topology>
    </subcellularLocation>
</comment>
<feature type="binding site" evidence="12">
    <location>
        <position position="218"/>
    </location>
    <ligand>
        <name>K(+)</name>
        <dbReference type="ChEBI" id="CHEBI:29103"/>
    </ligand>
</feature>
<dbReference type="Pfam" id="PF02386">
    <property type="entry name" value="TrkH"/>
    <property type="match status" value="2"/>
</dbReference>
<evidence type="ECO:0000256" key="7">
    <source>
        <dbReference type="ARBA" id="ARBA00022692"/>
    </source>
</evidence>
<keyword evidence="11 13" id="KW-0472">Membrane</keyword>
<evidence type="ECO:0000256" key="5">
    <source>
        <dbReference type="ARBA" id="ARBA00022519"/>
    </source>
</evidence>
<dbReference type="Proteomes" id="UP000606499">
    <property type="component" value="Unassembled WGS sequence"/>
</dbReference>
<dbReference type="EMBL" id="JACOPL010000010">
    <property type="protein sequence ID" value="MBC5725989.1"/>
    <property type="molecule type" value="Genomic_DNA"/>
</dbReference>
<dbReference type="RefSeq" id="WP_054328036.1">
    <property type="nucleotide sequence ID" value="NZ_JACOPL010000010.1"/>
</dbReference>
<keyword evidence="10" id="KW-0406">Ion transport</keyword>
<feature type="binding site" evidence="12">
    <location>
        <position position="109"/>
    </location>
    <ligand>
        <name>K(+)</name>
        <dbReference type="ChEBI" id="CHEBI:29103"/>
    </ligand>
</feature>
<keyword evidence="8 12" id="KW-0630">Potassium</keyword>
<keyword evidence="9 13" id="KW-1133">Transmembrane helix</keyword>
<evidence type="ECO:0000256" key="3">
    <source>
        <dbReference type="ARBA" id="ARBA00022448"/>
    </source>
</evidence>
<feature type="transmembrane region" description="Helical" evidence="13">
    <location>
        <begin position="37"/>
        <end position="56"/>
    </location>
</feature>
<gene>
    <name evidence="14" type="ORF">H8S45_11030</name>
</gene>
<feature type="transmembrane region" description="Helical" evidence="13">
    <location>
        <begin position="391"/>
        <end position="409"/>
    </location>
</feature>
<evidence type="ECO:0000256" key="9">
    <source>
        <dbReference type="ARBA" id="ARBA00022989"/>
    </source>
</evidence>
<dbReference type="GO" id="GO:0005886">
    <property type="term" value="C:plasma membrane"/>
    <property type="evidence" value="ECO:0007669"/>
    <property type="project" value="UniProtKB-SubCell"/>
</dbReference>
<feature type="binding site" evidence="12">
    <location>
        <position position="313"/>
    </location>
    <ligand>
        <name>K(+)</name>
        <dbReference type="ChEBI" id="CHEBI:29103"/>
    </ligand>
</feature>
<feature type="binding site" evidence="12">
    <location>
        <position position="429"/>
    </location>
    <ligand>
        <name>K(+)</name>
        <dbReference type="ChEBI" id="CHEBI:29103"/>
    </ligand>
</feature>
<feature type="transmembrane region" description="Helical" evidence="13">
    <location>
        <begin position="7"/>
        <end position="31"/>
    </location>
</feature>
<keyword evidence="5" id="KW-0997">Cell inner membrane</keyword>
<evidence type="ECO:0000313" key="14">
    <source>
        <dbReference type="EMBL" id="MBC5725989.1"/>
    </source>
</evidence>
<dbReference type="InterPro" id="IPR003445">
    <property type="entry name" value="Cat_transpt"/>
</dbReference>
<feature type="transmembrane region" description="Helical" evidence="13">
    <location>
        <begin position="180"/>
        <end position="199"/>
    </location>
</feature>
<feature type="transmembrane region" description="Helical" evidence="13">
    <location>
        <begin position="68"/>
        <end position="89"/>
    </location>
</feature>
<accession>A0A923LY02</accession>
<feature type="transmembrane region" description="Helical" evidence="13">
    <location>
        <begin position="270"/>
        <end position="292"/>
    </location>
</feature>
<dbReference type="GO" id="GO:0015379">
    <property type="term" value="F:potassium:chloride symporter activity"/>
    <property type="evidence" value="ECO:0007669"/>
    <property type="project" value="InterPro"/>
</dbReference>
<keyword evidence="6" id="KW-0633">Potassium transport</keyword>
<evidence type="ECO:0000256" key="8">
    <source>
        <dbReference type="ARBA" id="ARBA00022958"/>
    </source>
</evidence>
<evidence type="ECO:0000256" key="4">
    <source>
        <dbReference type="ARBA" id="ARBA00022475"/>
    </source>
</evidence>
<evidence type="ECO:0000256" key="10">
    <source>
        <dbReference type="ARBA" id="ARBA00023065"/>
    </source>
</evidence>
<dbReference type="GO" id="GO:0046872">
    <property type="term" value="F:metal ion binding"/>
    <property type="evidence" value="ECO:0007669"/>
    <property type="project" value="UniProtKB-KW"/>
</dbReference>
<evidence type="ECO:0000256" key="12">
    <source>
        <dbReference type="PIRSR" id="PIRSR006247-1"/>
    </source>
</evidence>
<feature type="binding site" evidence="12">
    <location>
        <position position="110"/>
    </location>
    <ligand>
        <name>K(+)</name>
        <dbReference type="ChEBI" id="CHEBI:29103"/>
    </ligand>
</feature>
<comment type="caution">
    <text evidence="14">The sequence shown here is derived from an EMBL/GenBank/DDBJ whole genome shotgun (WGS) entry which is preliminary data.</text>
</comment>
<evidence type="ECO:0000256" key="6">
    <source>
        <dbReference type="ARBA" id="ARBA00022538"/>
    </source>
</evidence>
<feature type="binding site" evidence="12">
    <location>
        <position position="312"/>
    </location>
    <ligand>
        <name>K(+)</name>
        <dbReference type="ChEBI" id="CHEBI:29103"/>
    </ligand>
</feature>
<comment type="similarity">
    <text evidence="2">Belongs to the TrkH potassium transport family.</text>
</comment>